<reference evidence="2 3" key="1">
    <citation type="submission" date="2020-06" db="EMBL/GenBank/DDBJ databases">
        <authorList>
            <person name="Li R."/>
            <person name="Bekaert M."/>
        </authorList>
    </citation>
    <scope>NUCLEOTIDE SEQUENCE [LARGE SCALE GENOMIC DNA]</scope>
    <source>
        <strain evidence="3">wild</strain>
    </source>
</reference>
<evidence type="ECO:0000256" key="1">
    <source>
        <dbReference type="SAM" id="Coils"/>
    </source>
</evidence>
<gene>
    <name evidence="2" type="ORF">MCOR_10604</name>
</gene>
<accession>A0A6J8AUR1</accession>
<dbReference type="InterPro" id="IPR051200">
    <property type="entry name" value="Host-pathogen_enzymatic-act"/>
</dbReference>
<feature type="coiled-coil region" evidence="1">
    <location>
        <begin position="77"/>
        <end position="104"/>
    </location>
</feature>
<dbReference type="Gene3D" id="2.130.10.10">
    <property type="entry name" value="YVTN repeat-like/Quinoprotein amine dehydrogenase"/>
    <property type="match status" value="1"/>
</dbReference>
<dbReference type="SUPFAM" id="SSF50969">
    <property type="entry name" value="YVTN repeat-like/Quinoprotein amine dehydrogenase"/>
    <property type="match status" value="1"/>
</dbReference>
<protein>
    <recommendedName>
        <fullName evidence="4">B box-type domain-containing protein</fullName>
    </recommendedName>
</protein>
<dbReference type="PANTHER" id="PTHR47197">
    <property type="entry name" value="PROTEIN NIRF"/>
    <property type="match status" value="1"/>
</dbReference>
<dbReference type="InterPro" id="IPR011044">
    <property type="entry name" value="Quino_amine_DH_bsu"/>
</dbReference>
<name>A0A6J8AUR1_MYTCO</name>
<proteinExistence type="predicted"/>
<evidence type="ECO:0008006" key="4">
    <source>
        <dbReference type="Google" id="ProtNLM"/>
    </source>
</evidence>
<dbReference type="OrthoDB" id="6076049at2759"/>
<evidence type="ECO:0000313" key="2">
    <source>
        <dbReference type="EMBL" id="CAC5372546.1"/>
    </source>
</evidence>
<dbReference type="AlphaFoldDB" id="A0A6J8AUR1"/>
<organism evidence="2 3">
    <name type="scientific">Mytilus coruscus</name>
    <name type="common">Sea mussel</name>
    <dbReference type="NCBI Taxonomy" id="42192"/>
    <lineage>
        <taxon>Eukaryota</taxon>
        <taxon>Metazoa</taxon>
        <taxon>Spiralia</taxon>
        <taxon>Lophotrochozoa</taxon>
        <taxon>Mollusca</taxon>
        <taxon>Bivalvia</taxon>
        <taxon>Autobranchia</taxon>
        <taxon>Pteriomorphia</taxon>
        <taxon>Mytilida</taxon>
        <taxon>Mytiloidea</taxon>
        <taxon>Mytilidae</taxon>
        <taxon>Mytilinae</taxon>
        <taxon>Mytilus</taxon>
    </lineage>
</organism>
<dbReference type="Proteomes" id="UP000507470">
    <property type="component" value="Unassembled WGS sequence"/>
</dbReference>
<sequence>MASSTIRLCGPCEARHKTMTAVSWCIDCDDGLCSQCLEDHKYNKATCALCVPKKHKQCSRLKSIDELACHAKTSTELLDIERGIKDLENTLDELRNDRQRNIDAINYQKEIISGKIKSFKNQINKLLNKLELEWITQLEFHSDKYISKIDTLISQLNERETKVKSLGETINQMKETCSDLQVFLATKSLGEKLREELESVSTLCNQDAAKESVLKLSIDLQLENLLSGLKGVGAIQVVQNPCQVKAGAWEQQRAQLDVPITAVKDIDQTELKLIREISIGSGTGIKDCVLVKDGRMIFANDNNNMVLVQTPEGLLSKSISVDKSPFGLAVISSNTVAVTCRDDKTINIVNIDDCVVKQKIKVGKPCCGLSYHDDKLYVLVARTGIMEFDLAGNIIRTIPIDVPNSECYLSYYKDTFCYTCYQILDERYIACCDNNGSEIWRLGVADSGVTADNYGNYFASNSDSTLQIVSADGKKTKQLLDLRMGSYLEGVFFDKNSSTLLVSCSSGTASLYRVI</sequence>
<dbReference type="EMBL" id="CACVKT020001854">
    <property type="protein sequence ID" value="CAC5372546.1"/>
    <property type="molecule type" value="Genomic_DNA"/>
</dbReference>
<keyword evidence="3" id="KW-1185">Reference proteome</keyword>
<dbReference type="InterPro" id="IPR015943">
    <property type="entry name" value="WD40/YVTN_repeat-like_dom_sf"/>
</dbReference>
<evidence type="ECO:0000313" key="3">
    <source>
        <dbReference type="Proteomes" id="UP000507470"/>
    </source>
</evidence>
<dbReference type="PANTHER" id="PTHR47197:SF3">
    <property type="entry name" value="DIHYDRO-HEME D1 DEHYDROGENASE"/>
    <property type="match status" value="1"/>
</dbReference>
<keyword evidence="1" id="KW-0175">Coiled coil</keyword>